<dbReference type="AlphaFoldDB" id="A0A6J4J304"/>
<dbReference type="EMBL" id="CADCTN010000203">
    <property type="protein sequence ID" value="CAA9266549.1"/>
    <property type="molecule type" value="Genomic_DNA"/>
</dbReference>
<gene>
    <name evidence="2" type="ORF">AVDCRST_MAG52-2974</name>
</gene>
<proteinExistence type="predicted"/>
<feature type="non-terminal residue" evidence="2">
    <location>
        <position position="143"/>
    </location>
</feature>
<organism evidence="2">
    <name type="scientific">uncultured Blastococcus sp</name>
    <dbReference type="NCBI Taxonomy" id="217144"/>
    <lineage>
        <taxon>Bacteria</taxon>
        <taxon>Bacillati</taxon>
        <taxon>Actinomycetota</taxon>
        <taxon>Actinomycetes</taxon>
        <taxon>Geodermatophilales</taxon>
        <taxon>Geodermatophilaceae</taxon>
        <taxon>Blastococcus</taxon>
        <taxon>environmental samples</taxon>
    </lineage>
</organism>
<sequence>ERVEQVSALGAHLLRRGRRSADLHEADRALLRRRADRPGDRAAVPAGRLGGRGGSAALLPRAVLGRAHHVLAAARAPPAAHAARAVRHRPGRARRLADPHAGRRGLPRPPARPGRHTVGVPGDGGAQHAEPLPGRGRRRPLPL</sequence>
<evidence type="ECO:0000313" key="2">
    <source>
        <dbReference type="EMBL" id="CAA9266549.1"/>
    </source>
</evidence>
<name>A0A6J4J304_9ACTN</name>
<accession>A0A6J4J304</accession>
<reference evidence="2" key="1">
    <citation type="submission" date="2020-02" db="EMBL/GenBank/DDBJ databases">
        <authorList>
            <person name="Meier V. D."/>
        </authorList>
    </citation>
    <scope>NUCLEOTIDE SEQUENCE</scope>
    <source>
        <strain evidence="2">AVDCRST_MAG52</strain>
    </source>
</reference>
<evidence type="ECO:0000256" key="1">
    <source>
        <dbReference type="SAM" id="MobiDB-lite"/>
    </source>
</evidence>
<feature type="region of interest" description="Disordered" evidence="1">
    <location>
        <begin position="31"/>
        <end position="54"/>
    </location>
</feature>
<feature type="non-terminal residue" evidence="2">
    <location>
        <position position="1"/>
    </location>
</feature>
<feature type="region of interest" description="Disordered" evidence="1">
    <location>
        <begin position="75"/>
        <end position="143"/>
    </location>
</feature>
<protein>
    <submittedName>
        <fullName evidence="2">Hemoglobin-like protein HbO</fullName>
    </submittedName>
</protein>
<feature type="compositionally biased region" description="Basic residues" evidence="1">
    <location>
        <begin position="84"/>
        <end position="94"/>
    </location>
</feature>